<proteinExistence type="predicted"/>
<sequence length="108" mass="12372">MGMDKITETMIRLESKLDSALSTLNDHESRLRTTEKLVILMKGIEDQRVKEQQVLDDLVSRCVEVEHTLDKVKSQVDFYKKIIWAISVAVIGGIVNLAFKWLEGFHAK</sequence>
<evidence type="ECO:0000256" key="1">
    <source>
        <dbReference type="SAM" id="Phobius"/>
    </source>
</evidence>
<keyword evidence="1" id="KW-0472">Membrane</keyword>
<keyword evidence="1" id="KW-0812">Transmembrane</keyword>
<protein>
    <submittedName>
        <fullName evidence="2">Uncharacterized protein</fullName>
    </submittedName>
</protein>
<accession>A0A8S5PVM7</accession>
<feature type="transmembrane region" description="Helical" evidence="1">
    <location>
        <begin position="82"/>
        <end position="102"/>
    </location>
</feature>
<keyword evidence="1" id="KW-1133">Transmembrane helix</keyword>
<reference evidence="2" key="1">
    <citation type="journal article" date="2021" name="Proc. Natl. Acad. Sci. U.S.A.">
        <title>A Catalog of Tens of Thousands of Viruses from Human Metagenomes Reveals Hidden Associations with Chronic Diseases.</title>
        <authorList>
            <person name="Tisza M.J."/>
            <person name="Buck C.B."/>
        </authorList>
    </citation>
    <scope>NUCLEOTIDE SEQUENCE</scope>
    <source>
        <strain evidence="2">CtrAf3</strain>
    </source>
</reference>
<evidence type="ECO:0000313" key="2">
    <source>
        <dbReference type="EMBL" id="DAE10501.1"/>
    </source>
</evidence>
<organism evidence="2">
    <name type="scientific">Siphoviridae sp. ctrAf3</name>
    <dbReference type="NCBI Taxonomy" id="2825687"/>
    <lineage>
        <taxon>Viruses</taxon>
        <taxon>Duplodnaviria</taxon>
        <taxon>Heunggongvirae</taxon>
        <taxon>Uroviricota</taxon>
        <taxon>Caudoviricetes</taxon>
    </lineage>
</organism>
<name>A0A8S5PVM7_9CAUD</name>
<dbReference type="EMBL" id="BK015512">
    <property type="protein sequence ID" value="DAE10501.1"/>
    <property type="molecule type" value="Genomic_DNA"/>
</dbReference>